<evidence type="ECO:0000313" key="2">
    <source>
        <dbReference type="Proteomes" id="UP000011200"/>
    </source>
</evidence>
<dbReference type="Gene3D" id="3.60.15.10">
    <property type="entry name" value="Ribonuclease Z/Hydroxyacylglutathione hydrolase-like"/>
    <property type="match status" value="1"/>
</dbReference>
<dbReference type="InterPro" id="IPR036866">
    <property type="entry name" value="RibonucZ/Hydroxyglut_hydro"/>
</dbReference>
<sequence>MRLKPGRPDLADHARFFDAPTATPDSPVTVTWAGVTTLLVDDGASALLTDGFFSRPGLLTVGLRPLAPNVPRIDGCLARLGVDRLAAVLPVHTHFDHAMDSAVVAERTGAALVGGSSAAQIGIGGGLPDDRIVTVTPGEPVAMEAYDVTLFVSEHCPPDRFPGVITEPVVPPAKASAYKCGEAWSTLVHHRPSDRRVLIIGSAGAVPGALAGQRADVVYLGVGQLGRQPERYLTDYWTQTVRTVGARRVVLIHWDDFFRPLHRPLRALPYVADDLDASMRVLTTLAAHDGVALHLPTLWQRSDPWSALPDPGSGPWR</sequence>
<proteinExistence type="predicted"/>
<dbReference type="RefSeq" id="WP_003897471.1">
    <property type="nucleotide sequence ID" value="NZ_CP027541.1"/>
</dbReference>
<accession>A0A2U9PYI6</accession>
<dbReference type="AlphaFoldDB" id="A0A2U9PYI6"/>
<reference evidence="1 2" key="1">
    <citation type="journal article" date="2013" name="Genome Announc.">
        <title>Draft genome sequence of MKD8, a conjugal recipient Mycobacterium smegmatis strain.</title>
        <authorList>
            <person name="Gray T.A."/>
            <person name="Palumbo M.J."/>
            <person name="Derbyshire K.M."/>
        </authorList>
    </citation>
    <scope>NUCLEOTIDE SEQUENCE [LARGE SCALE GENOMIC DNA]</scope>
    <source>
        <strain evidence="1 2">MKD8</strain>
    </source>
</reference>
<evidence type="ECO:0000313" key="1">
    <source>
        <dbReference type="EMBL" id="AWT56889.1"/>
    </source>
</evidence>
<dbReference type="SUPFAM" id="SSF56281">
    <property type="entry name" value="Metallo-hydrolase/oxidoreductase"/>
    <property type="match status" value="1"/>
</dbReference>
<organism evidence="1 2">
    <name type="scientific">Mycolicibacterium smegmatis (strain MKD8)</name>
    <name type="common">Mycobacterium smegmatis</name>
    <dbReference type="NCBI Taxonomy" id="1214915"/>
    <lineage>
        <taxon>Bacteria</taxon>
        <taxon>Bacillati</taxon>
        <taxon>Actinomycetota</taxon>
        <taxon>Actinomycetes</taxon>
        <taxon>Mycobacteriales</taxon>
        <taxon>Mycobacteriaceae</taxon>
        <taxon>Mycolicibacterium</taxon>
    </lineage>
</organism>
<name>A0A2U9PYI6_MYCSE</name>
<protein>
    <submittedName>
        <fullName evidence="1">Metallo-beta-lactamase superfamily protein</fullName>
    </submittedName>
</protein>
<gene>
    <name evidence="1" type="ORF">D806_059490</name>
</gene>
<dbReference type="Proteomes" id="UP000011200">
    <property type="component" value="Chromosome"/>
</dbReference>
<dbReference type="EMBL" id="CP027541">
    <property type="protein sequence ID" value="AWT56889.1"/>
    <property type="molecule type" value="Genomic_DNA"/>
</dbReference>
<reference evidence="2" key="2">
    <citation type="submission" date="2018-03" db="EMBL/GenBank/DDBJ databases">
        <authorList>
            <person name="Derbyshire K."/>
            <person name="Gray T.A."/>
            <person name="Champion M."/>
        </authorList>
    </citation>
    <scope>NUCLEOTIDE SEQUENCE [LARGE SCALE GENOMIC DNA]</scope>
    <source>
        <strain evidence="2">MKD8</strain>
    </source>
</reference>